<evidence type="ECO:0000313" key="2">
    <source>
        <dbReference type="Proteomes" id="UP000198742"/>
    </source>
</evidence>
<dbReference type="Proteomes" id="UP000198742">
    <property type="component" value="Unassembled WGS sequence"/>
</dbReference>
<keyword evidence="2" id="KW-1185">Reference proteome</keyword>
<evidence type="ECO:0000313" key="1">
    <source>
        <dbReference type="EMBL" id="SEB99036.1"/>
    </source>
</evidence>
<name>A0A1H4NUZ4_9ACTN</name>
<protein>
    <submittedName>
        <fullName evidence="1">Uncharacterized protein</fullName>
    </submittedName>
</protein>
<organism evidence="1 2">
    <name type="scientific">Nocardioides exalbidus</name>
    <dbReference type="NCBI Taxonomy" id="402596"/>
    <lineage>
        <taxon>Bacteria</taxon>
        <taxon>Bacillati</taxon>
        <taxon>Actinomycetota</taxon>
        <taxon>Actinomycetes</taxon>
        <taxon>Propionibacteriales</taxon>
        <taxon>Nocardioidaceae</taxon>
        <taxon>Nocardioides</taxon>
    </lineage>
</organism>
<dbReference type="EMBL" id="FNRT01000002">
    <property type="protein sequence ID" value="SEB99036.1"/>
    <property type="molecule type" value="Genomic_DNA"/>
</dbReference>
<accession>A0A1H4NUZ4</accession>
<dbReference type="AlphaFoldDB" id="A0A1H4NUZ4"/>
<gene>
    <name evidence="1" type="ORF">SAMN04489844_1462</name>
</gene>
<reference evidence="2" key="1">
    <citation type="submission" date="2016-10" db="EMBL/GenBank/DDBJ databases">
        <authorList>
            <person name="Varghese N."/>
            <person name="Submissions S."/>
        </authorList>
    </citation>
    <scope>NUCLEOTIDE SEQUENCE [LARGE SCALE GENOMIC DNA]</scope>
    <source>
        <strain evidence="2">DSM 22017</strain>
    </source>
</reference>
<sequence length="62" mass="6603">MPPGTDNTIQVATRKLRVPMTRERYALLRDLAAASPKMPPVRGKIPDAVAMLAFKAAAGGGR</sequence>
<proteinExistence type="predicted"/>